<dbReference type="AlphaFoldDB" id="A0A852VDV5"/>
<proteinExistence type="predicted"/>
<dbReference type="EMBL" id="JACCCU010000001">
    <property type="protein sequence ID" value="NYF89870.1"/>
    <property type="molecule type" value="Genomic_DNA"/>
</dbReference>
<dbReference type="InterPro" id="IPR045991">
    <property type="entry name" value="DUF5947"/>
</dbReference>
<protein>
    <submittedName>
        <fullName evidence="1">Uncharacterized protein</fullName>
    </submittedName>
</protein>
<gene>
    <name evidence="1" type="ORF">HDF08_001937</name>
</gene>
<comment type="caution">
    <text evidence="1">The sequence shown here is derived from an EMBL/GenBank/DDBJ whole genome shotgun (WGS) entry which is preliminary data.</text>
</comment>
<sequence>MNELSEEEQERTPVPSFLRQVARRRPISYGAERCELCSAELSPVHQHLLAPRKREIACSCDGCAVLFCGQPGAHYLRIPRRIRALADFQMPNLQWESLMIPINLAFFYYDTAGGRMIAMYPSPAGAIESLLSLESWSEIATQHPSLQRMEPDVETFLVNRVGAIHEYYIVPIDECFHLVGLIRMHWRGLSGGAEVWKHIHEFFASLQARSTEVRESVANQHPEPIHA</sequence>
<organism evidence="1 2">
    <name type="scientific">Tunturiibacter lichenicola</name>
    <dbReference type="NCBI Taxonomy" id="2051959"/>
    <lineage>
        <taxon>Bacteria</taxon>
        <taxon>Pseudomonadati</taxon>
        <taxon>Acidobacteriota</taxon>
        <taxon>Terriglobia</taxon>
        <taxon>Terriglobales</taxon>
        <taxon>Acidobacteriaceae</taxon>
        <taxon>Tunturiibacter</taxon>
    </lineage>
</organism>
<dbReference type="Pfam" id="PF19372">
    <property type="entry name" value="DUF5947"/>
    <property type="match status" value="1"/>
</dbReference>
<evidence type="ECO:0000313" key="1">
    <source>
        <dbReference type="EMBL" id="NYF89870.1"/>
    </source>
</evidence>
<reference evidence="1 2" key="1">
    <citation type="submission" date="2020-07" db="EMBL/GenBank/DDBJ databases">
        <title>Genomic Encyclopedia of Type Strains, Phase IV (KMG-V): Genome sequencing to study the core and pangenomes of soil and plant-associated prokaryotes.</title>
        <authorList>
            <person name="Whitman W."/>
        </authorList>
    </citation>
    <scope>NUCLEOTIDE SEQUENCE [LARGE SCALE GENOMIC DNA]</scope>
    <source>
        <strain evidence="1 2">M8UP22</strain>
    </source>
</reference>
<name>A0A852VDV5_9BACT</name>
<dbReference type="Proteomes" id="UP000564385">
    <property type="component" value="Unassembled WGS sequence"/>
</dbReference>
<accession>A0A852VDV5</accession>
<evidence type="ECO:0000313" key="2">
    <source>
        <dbReference type="Proteomes" id="UP000564385"/>
    </source>
</evidence>